<proteinExistence type="predicted"/>
<evidence type="ECO:0000313" key="3">
    <source>
        <dbReference type="Proteomes" id="UP001589814"/>
    </source>
</evidence>
<organism evidence="2 3">
    <name type="scientific">Kushneria aurantia</name>
    <dbReference type="NCBI Taxonomy" id="504092"/>
    <lineage>
        <taxon>Bacteria</taxon>
        <taxon>Pseudomonadati</taxon>
        <taxon>Pseudomonadota</taxon>
        <taxon>Gammaproteobacteria</taxon>
        <taxon>Oceanospirillales</taxon>
        <taxon>Halomonadaceae</taxon>
        <taxon>Kushneria</taxon>
    </lineage>
</organism>
<dbReference type="RefSeq" id="WP_019953217.1">
    <property type="nucleotide sequence ID" value="NZ_JBHLVX010000064.1"/>
</dbReference>
<dbReference type="EMBL" id="JBHLVX010000064">
    <property type="protein sequence ID" value="MFC0269637.1"/>
    <property type="molecule type" value="Genomic_DNA"/>
</dbReference>
<evidence type="ECO:0000256" key="1">
    <source>
        <dbReference type="SAM" id="MobiDB-lite"/>
    </source>
</evidence>
<name>A0ABV6G9I8_9GAMM</name>
<evidence type="ECO:0000313" key="2">
    <source>
        <dbReference type="EMBL" id="MFC0269637.1"/>
    </source>
</evidence>
<sequence length="96" mass="10650">MVKRRAPRTHQQPTPEQIEAFAAGVDGGSSPPASQEKEAAPSLDPDAKRDFKAIRVPFNEYEYRQLEALAKATGRTKLNAIRWAILQMAAEAEDSR</sequence>
<feature type="region of interest" description="Disordered" evidence="1">
    <location>
        <begin position="1"/>
        <end position="49"/>
    </location>
</feature>
<keyword evidence="3" id="KW-1185">Reference proteome</keyword>
<accession>A0ABV6G9I8</accession>
<protein>
    <recommendedName>
        <fullName evidence="4">CopG family transcriptional regulator</fullName>
    </recommendedName>
</protein>
<dbReference type="Proteomes" id="UP001589814">
    <property type="component" value="Unassembled WGS sequence"/>
</dbReference>
<comment type="caution">
    <text evidence="2">The sequence shown here is derived from an EMBL/GenBank/DDBJ whole genome shotgun (WGS) entry which is preliminary data.</text>
</comment>
<evidence type="ECO:0008006" key="4">
    <source>
        <dbReference type="Google" id="ProtNLM"/>
    </source>
</evidence>
<feature type="compositionally biased region" description="Basic and acidic residues" evidence="1">
    <location>
        <begin position="35"/>
        <end position="49"/>
    </location>
</feature>
<gene>
    <name evidence="2" type="ORF">ACFFHW_16860</name>
</gene>
<reference evidence="2 3" key="1">
    <citation type="submission" date="2024-09" db="EMBL/GenBank/DDBJ databases">
        <authorList>
            <person name="Sun Q."/>
            <person name="Mori K."/>
        </authorList>
    </citation>
    <scope>NUCLEOTIDE SEQUENCE [LARGE SCALE GENOMIC DNA]</scope>
    <source>
        <strain evidence="2 3">CCM 7415</strain>
    </source>
</reference>